<dbReference type="Proteomes" id="UP001201262">
    <property type="component" value="Unassembled WGS sequence"/>
</dbReference>
<reference evidence="2" key="1">
    <citation type="submission" date="2021-12" db="EMBL/GenBank/DDBJ databases">
        <title>Convergent genome expansion in fungi linked to evolution of root-endophyte symbiosis.</title>
        <authorList>
            <consortium name="DOE Joint Genome Institute"/>
            <person name="Ke Y.-H."/>
            <person name="Bonito G."/>
            <person name="Liao H.-L."/>
            <person name="Looney B."/>
            <person name="Rojas-Flechas A."/>
            <person name="Nash J."/>
            <person name="Hameed K."/>
            <person name="Schadt C."/>
            <person name="Martin F."/>
            <person name="Crous P.W."/>
            <person name="Miettinen O."/>
            <person name="Magnuson J.K."/>
            <person name="Labbe J."/>
            <person name="Jacobson D."/>
            <person name="Doktycz M.J."/>
            <person name="Veneault-Fourrey C."/>
            <person name="Kuo A."/>
            <person name="Mondo S."/>
            <person name="Calhoun S."/>
            <person name="Riley R."/>
            <person name="Ohm R."/>
            <person name="LaButti K."/>
            <person name="Andreopoulos B."/>
            <person name="Pangilinan J."/>
            <person name="Nolan M."/>
            <person name="Tritt A."/>
            <person name="Clum A."/>
            <person name="Lipzen A."/>
            <person name="Daum C."/>
            <person name="Barry K."/>
            <person name="Grigoriev I.V."/>
            <person name="Vilgalys R."/>
        </authorList>
    </citation>
    <scope>NUCLEOTIDE SEQUENCE</scope>
    <source>
        <strain evidence="2">PMI_201</strain>
    </source>
</reference>
<dbReference type="GeneID" id="70251073"/>
<keyword evidence="3" id="KW-1185">Reference proteome</keyword>
<protein>
    <recommendedName>
        <fullName evidence="1">SRR1-like domain-containing protein</fullName>
    </recommendedName>
</protein>
<dbReference type="InterPro" id="IPR012942">
    <property type="entry name" value="SRR1-like"/>
</dbReference>
<dbReference type="AlphaFoldDB" id="A0AAD4PYF9"/>
<dbReference type="PANTHER" id="PTHR42080">
    <property type="entry name" value="SRR1 DOMAIN-CONTAINING PROTEIN"/>
    <property type="match status" value="1"/>
</dbReference>
<comment type="caution">
    <text evidence="2">The sequence shown here is derived from an EMBL/GenBank/DDBJ whole genome shotgun (WGS) entry which is preliminary data.</text>
</comment>
<sequence length="353" mass="39920">MSLDLHLWCGFSHWAGKPGDEMPTSAAEAISKIKEWHASSKPFLTKEAIRDINRQINQNPKKGDKISVVGLDGVRVDFDVETGKTFPQQRDKEYVVGRPCIQFYAVQHLEDEFKWNDDLHRAYCNMRISHLASIRYMRSKEPASGYKSEPKESAIQRFEKNIKAWEESDHCRQVMATLAAAYIPQDVDKIVGFACGTMALAAGVPEQRASAFQHALLLTLRSLLEKTRGSSDKDIACYAQDPIYTSSDSDALEAYQIKIVDDPDGFLIVDDSSILLSCSPNIPVKQIVTELARPAILIWNKVYPEVEGDDFARTDPDSSRVREMIFNHYDELPFPSSDDFFNMAIYVRRASLV</sequence>
<accession>A0AAD4PYF9</accession>
<name>A0AAD4PYF9_9EURO</name>
<gene>
    <name evidence="2" type="ORF">BGW36DRAFT_430055</name>
</gene>
<dbReference type="EMBL" id="JAJTJA010000009">
    <property type="protein sequence ID" value="KAH8694031.1"/>
    <property type="molecule type" value="Genomic_DNA"/>
</dbReference>
<organism evidence="2 3">
    <name type="scientific">Talaromyces proteolyticus</name>
    <dbReference type="NCBI Taxonomy" id="1131652"/>
    <lineage>
        <taxon>Eukaryota</taxon>
        <taxon>Fungi</taxon>
        <taxon>Dikarya</taxon>
        <taxon>Ascomycota</taxon>
        <taxon>Pezizomycotina</taxon>
        <taxon>Eurotiomycetes</taxon>
        <taxon>Eurotiomycetidae</taxon>
        <taxon>Eurotiales</taxon>
        <taxon>Trichocomaceae</taxon>
        <taxon>Talaromyces</taxon>
        <taxon>Talaromyces sect. Bacilispori</taxon>
    </lineage>
</organism>
<proteinExistence type="predicted"/>
<dbReference type="PANTHER" id="PTHR42080:SF3">
    <property type="entry name" value="SRR1-LIKE DOMAIN-CONTAINING PROTEIN"/>
    <property type="match status" value="1"/>
</dbReference>
<dbReference type="RefSeq" id="XP_046069701.1">
    <property type="nucleotide sequence ID" value="XM_046220786.1"/>
</dbReference>
<evidence type="ECO:0000259" key="1">
    <source>
        <dbReference type="Pfam" id="PF07985"/>
    </source>
</evidence>
<evidence type="ECO:0000313" key="3">
    <source>
        <dbReference type="Proteomes" id="UP001201262"/>
    </source>
</evidence>
<feature type="domain" description="SRR1-like" evidence="1">
    <location>
        <begin position="184"/>
        <end position="306"/>
    </location>
</feature>
<dbReference type="Pfam" id="PF07985">
    <property type="entry name" value="SRR1"/>
    <property type="match status" value="1"/>
</dbReference>
<evidence type="ECO:0000313" key="2">
    <source>
        <dbReference type="EMBL" id="KAH8694031.1"/>
    </source>
</evidence>